<sequence>MDADGDVDDPATDARQMLSLAYAHLVGTTFLYWDHLITLQMEIDLLWRRRSSLSAYCFFANRYFAFLAGILSASLPFLRVSATTCWRLCLLREVSLVITQVLVTVIMIIRIYALFGRSRVVLYSMVVLVVAATAVIVYCFHSQHGYELKIGGGCDWEPSRHTAYRLAGPWEALFAFDTVIFGMTLYSAYTTRRANGPSTSLHTLVVRDGAMYFGIVALANLANIGTYYVQDGSVAPGALTTLASCISVTMISRLILNLHRHATHLGIISDSAGGRSEDGTDARRGDASTEPSMVFTEPDLSWQDPSDHF</sequence>
<keyword evidence="2" id="KW-0472">Membrane</keyword>
<feature type="transmembrane region" description="Helical" evidence="2">
    <location>
        <begin position="20"/>
        <end position="41"/>
    </location>
</feature>
<reference evidence="4" key="1">
    <citation type="submission" date="2023-03" db="EMBL/GenBank/DDBJ databases">
        <title>Massive genome expansion in bonnet fungi (Mycena s.s.) driven by repeated elements and novel gene families across ecological guilds.</title>
        <authorList>
            <consortium name="Lawrence Berkeley National Laboratory"/>
            <person name="Harder C.B."/>
            <person name="Miyauchi S."/>
            <person name="Viragh M."/>
            <person name="Kuo A."/>
            <person name="Thoen E."/>
            <person name="Andreopoulos B."/>
            <person name="Lu D."/>
            <person name="Skrede I."/>
            <person name="Drula E."/>
            <person name="Henrissat B."/>
            <person name="Morin E."/>
            <person name="Kohler A."/>
            <person name="Barry K."/>
            <person name="LaButti K."/>
            <person name="Morin E."/>
            <person name="Salamov A."/>
            <person name="Lipzen A."/>
            <person name="Mereny Z."/>
            <person name="Hegedus B."/>
            <person name="Baldrian P."/>
            <person name="Stursova M."/>
            <person name="Weitz H."/>
            <person name="Taylor A."/>
            <person name="Grigoriev I.V."/>
            <person name="Nagy L.G."/>
            <person name="Martin F."/>
            <person name="Kauserud H."/>
        </authorList>
    </citation>
    <scope>NUCLEOTIDE SEQUENCE</scope>
    <source>
        <strain evidence="4">9144</strain>
    </source>
</reference>
<dbReference type="Pfam" id="PF20151">
    <property type="entry name" value="DUF6533"/>
    <property type="match status" value="1"/>
</dbReference>
<dbReference type="Proteomes" id="UP001219525">
    <property type="component" value="Unassembled WGS sequence"/>
</dbReference>
<keyword evidence="5" id="KW-1185">Reference proteome</keyword>
<evidence type="ECO:0000313" key="5">
    <source>
        <dbReference type="Proteomes" id="UP001219525"/>
    </source>
</evidence>
<dbReference type="InterPro" id="IPR045340">
    <property type="entry name" value="DUF6533"/>
</dbReference>
<evidence type="ECO:0000256" key="2">
    <source>
        <dbReference type="SAM" id="Phobius"/>
    </source>
</evidence>
<keyword evidence="2" id="KW-0812">Transmembrane</keyword>
<accession>A0AAD6VH10</accession>
<feature type="transmembrane region" description="Helical" evidence="2">
    <location>
        <begin position="53"/>
        <end position="74"/>
    </location>
</feature>
<feature type="transmembrane region" description="Helical" evidence="2">
    <location>
        <begin position="172"/>
        <end position="189"/>
    </location>
</feature>
<feature type="transmembrane region" description="Helical" evidence="2">
    <location>
        <begin position="210"/>
        <end position="229"/>
    </location>
</feature>
<comment type="caution">
    <text evidence="4">The sequence shown here is derived from an EMBL/GenBank/DDBJ whole genome shotgun (WGS) entry which is preliminary data.</text>
</comment>
<evidence type="ECO:0000313" key="4">
    <source>
        <dbReference type="EMBL" id="KAJ7206839.1"/>
    </source>
</evidence>
<dbReference type="AlphaFoldDB" id="A0AAD6VH10"/>
<organism evidence="4 5">
    <name type="scientific">Mycena pura</name>
    <dbReference type="NCBI Taxonomy" id="153505"/>
    <lineage>
        <taxon>Eukaryota</taxon>
        <taxon>Fungi</taxon>
        <taxon>Dikarya</taxon>
        <taxon>Basidiomycota</taxon>
        <taxon>Agaricomycotina</taxon>
        <taxon>Agaricomycetes</taxon>
        <taxon>Agaricomycetidae</taxon>
        <taxon>Agaricales</taxon>
        <taxon>Marasmiineae</taxon>
        <taxon>Mycenaceae</taxon>
        <taxon>Mycena</taxon>
    </lineage>
</organism>
<protein>
    <recommendedName>
        <fullName evidence="3">DUF6533 domain-containing protein</fullName>
    </recommendedName>
</protein>
<feature type="transmembrane region" description="Helical" evidence="2">
    <location>
        <begin position="94"/>
        <end position="113"/>
    </location>
</feature>
<gene>
    <name evidence="4" type="ORF">GGX14DRAFT_698344</name>
</gene>
<feature type="compositionally biased region" description="Basic and acidic residues" evidence="1">
    <location>
        <begin position="275"/>
        <end position="287"/>
    </location>
</feature>
<proteinExistence type="predicted"/>
<feature type="domain" description="DUF6533" evidence="3">
    <location>
        <begin position="22"/>
        <end position="67"/>
    </location>
</feature>
<keyword evidence="2" id="KW-1133">Transmembrane helix</keyword>
<feature type="transmembrane region" description="Helical" evidence="2">
    <location>
        <begin position="235"/>
        <end position="256"/>
    </location>
</feature>
<evidence type="ECO:0000256" key="1">
    <source>
        <dbReference type="SAM" id="MobiDB-lite"/>
    </source>
</evidence>
<name>A0AAD6VH10_9AGAR</name>
<feature type="region of interest" description="Disordered" evidence="1">
    <location>
        <begin position="272"/>
        <end position="309"/>
    </location>
</feature>
<feature type="transmembrane region" description="Helical" evidence="2">
    <location>
        <begin position="120"/>
        <end position="140"/>
    </location>
</feature>
<evidence type="ECO:0000259" key="3">
    <source>
        <dbReference type="Pfam" id="PF20151"/>
    </source>
</evidence>
<dbReference type="EMBL" id="JARJCW010000038">
    <property type="protein sequence ID" value="KAJ7206839.1"/>
    <property type="molecule type" value="Genomic_DNA"/>
</dbReference>